<proteinExistence type="predicted"/>
<dbReference type="Proteomes" id="UP000680866">
    <property type="component" value="Chromosome"/>
</dbReference>
<dbReference type="AlphaFoldDB" id="A0A810N281"/>
<organism evidence="1 2">
    <name type="scientific">Polymorphospora rubra</name>
    <dbReference type="NCBI Taxonomy" id="338584"/>
    <lineage>
        <taxon>Bacteria</taxon>
        <taxon>Bacillati</taxon>
        <taxon>Actinomycetota</taxon>
        <taxon>Actinomycetes</taxon>
        <taxon>Micromonosporales</taxon>
        <taxon>Micromonosporaceae</taxon>
        <taxon>Polymorphospora</taxon>
    </lineage>
</organism>
<accession>A0A810N281</accession>
<evidence type="ECO:0000313" key="1">
    <source>
        <dbReference type="EMBL" id="BCJ67457.1"/>
    </source>
</evidence>
<reference evidence="1" key="1">
    <citation type="submission" date="2020-08" db="EMBL/GenBank/DDBJ databases">
        <title>Whole genome shotgun sequence of Polymorphospora rubra NBRC 101157.</title>
        <authorList>
            <person name="Komaki H."/>
            <person name="Tamura T."/>
        </authorList>
    </citation>
    <scope>NUCLEOTIDE SEQUENCE</scope>
    <source>
        <strain evidence="1">NBRC 101157</strain>
    </source>
</reference>
<dbReference type="InterPro" id="IPR045428">
    <property type="entry name" value="EACC1"/>
</dbReference>
<dbReference type="Pfam" id="PF19953">
    <property type="entry name" value="EACC1"/>
    <property type="match status" value="1"/>
</dbReference>
<name>A0A810N281_9ACTN</name>
<keyword evidence="2" id="KW-1185">Reference proteome</keyword>
<dbReference type="KEGG" id="pry:Prubr_44780"/>
<gene>
    <name evidence="1" type="ORF">Prubr_44780</name>
</gene>
<dbReference type="EMBL" id="AP023359">
    <property type="protein sequence ID" value="BCJ67457.1"/>
    <property type="molecule type" value="Genomic_DNA"/>
</dbReference>
<protein>
    <submittedName>
        <fullName evidence="1">Uncharacterized protein</fullName>
    </submittedName>
</protein>
<evidence type="ECO:0000313" key="2">
    <source>
        <dbReference type="Proteomes" id="UP000680866"/>
    </source>
</evidence>
<dbReference type="RefSeq" id="WP_212816789.1">
    <property type="nucleotide sequence ID" value="NZ_AP023359.1"/>
</dbReference>
<sequence length="117" mass="12936">MEIYIKLTAGDATEDEVRALLQWIRAGEDDGIGARLVHGNIPEDHLGPLTDSIAVAISSGGAVAALAASVREWLRQRSTDIRLTIEKPNGVSFHLDAKRVDSPEEVLERFRRLFEED</sequence>